<evidence type="ECO:0000256" key="6">
    <source>
        <dbReference type="SAM" id="SignalP"/>
    </source>
</evidence>
<dbReference type="RefSeq" id="WP_202238218.1">
    <property type="nucleotide sequence ID" value="NZ_AP018365.1"/>
</dbReference>
<keyword evidence="3" id="KW-0443">Lipid metabolism</keyword>
<evidence type="ECO:0000313" key="10">
    <source>
        <dbReference type="Proteomes" id="UP000595703"/>
    </source>
</evidence>
<dbReference type="KEGG" id="arev:RVR_10122"/>
<evidence type="ECO:0000256" key="5">
    <source>
        <dbReference type="ARBA" id="ARBA00033098"/>
    </source>
</evidence>
<keyword evidence="10" id="KW-1185">Reference proteome</keyword>
<organism evidence="9 10">
    <name type="scientific">Actinacidiphila reveromycinica</name>
    <dbReference type="NCBI Taxonomy" id="659352"/>
    <lineage>
        <taxon>Bacteria</taxon>
        <taxon>Bacillati</taxon>
        <taxon>Actinomycetota</taxon>
        <taxon>Actinomycetes</taxon>
        <taxon>Kitasatosporales</taxon>
        <taxon>Streptomycetaceae</taxon>
        <taxon>Actinacidiphila</taxon>
    </lineage>
</organism>
<reference evidence="9 10" key="2">
    <citation type="journal article" date="2011" name="J. Antibiot.">
        <title>Furaquinocins I and J: novel polyketide isoprenoid hybrid compounds from Streptomyces reveromyceticus SN-593.</title>
        <authorList>
            <person name="Panthee S."/>
            <person name="Takahashi S."/>
            <person name="Takagi H."/>
            <person name="Nogawa T."/>
            <person name="Oowada E."/>
            <person name="Uramoto M."/>
            <person name="Osada H."/>
        </authorList>
    </citation>
    <scope>NUCLEOTIDE SEQUENCE [LARGE SCALE GENOMIC DNA]</scope>
    <source>
        <strain evidence="9 10">SN-593</strain>
    </source>
</reference>
<gene>
    <name evidence="9" type="ORF">RVR_10122</name>
</gene>
<comment type="similarity">
    <text evidence="1">Belongs to the glycosyl hydrolase 59 family.</text>
</comment>
<evidence type="ECO:0000256" key="3">
    <source>
        <dbReference type="ARBA" id="ARBA00022919"/>
    </source>
</evidence>
<dbReference type="Gene3D" id="3.20.20.80">
    <property type="entry name" value="Glycosidases"/>
    <property type="match status" value="1"/>
</dbReference>
<dbReference type="GO" id="GO:0004336">
    <property type="term" value="F:galactosylceramidase activity"/>
    <property type="evidence" value="ECO:0007669"/>
    <property type="project" value="UniProtKB-EC"/>
</dbReference>
<feature type="domain" description="Glycosyl hydrolase family 59 C-terminal lectin" evidence="8">
    <location>
        <begin position="522"/>
        <end position="681"/>
    </location>
</feature>
<dbReference type="InterPro" id="IPR001286">
    <property type="entry name" value="Glyco_hydro_59"/>
</dbReference>
<evidence type="ECO:0000259" key="7">
    <source>
        <dbReference type="Pfam" id="PF02057"/>
    </source>
</evidence>
<dbReference type="Gene3D" id="3.20.20.70">
    <property type="entry name" value="Aldolase class I"/>
    <property type="match status" value="1"/>
</dbReference>
<protein>
    <recommendedName>
        <fullName evidence="2">galactosylceramidase</fullName>
        <ecNumber evidence="2">3.2.1.46</ecNumber>
    </recommendedName>
    <alternativeName>
        <fullName evidence="5">Galactosylceramidase</fullName>
    </alternativeName>
</protein>
<evidence type="ECO:0000259" key="8">
    <source>
        <dbReference type="Pfam" id="PF21708"/>
    </source>
</evidence>
<dbReference type="PRINTS" id="PR00850">
    <property type="entry name" value="GLHYDRLASE59"/>
</dbReference>
<dbReference type="SUPFAM" id="SSF51445">
    <property type="entry name" value="(Trans)glycosidases"/>
    <property type="match status" value="1"/>
</dbReference>
<dbReference type="AlphaFoldDB" id="A0A7U3UXV9"/>
<reference evidence="9 10" key="3">
    <citation type="journal article" date="2011" name="Nat. Chem. Biol.">
        <title>Reveromycin A biosynthesis uses RevG and RevJ for stereospecific spiroacetal formation.</title>
        <authorList>
            <person name="Takahashi S."/>
            <person name="Toyoda A."/>
            <person name="Sekiyama Y."/>
            <person name="Takagi H."/>
            <person name="Nogawa T."/>
            <person name="Uramoto M."/>
            <person name="Suzuki R."/>
            <person name="Koshino H."/>
            <person name="Kumano T."/>
            <person name="Panthee S."/>
            <person name="Dairi T."/>
            <person name="Ishikawa J."/>
            <person name="Ikeda H."/>
            <person name="Sakaki Y."/>
            <person name="Osada H."/>
        </authorList>
    </citation>
    <scope>NUCLEOTIDE SEQUENCE [LARGE SCALE GENOMIC DNA]</scope>
    <source>
        <strain evidence="9 10">SN-593</strain>
    </source>
</reference>
<dbReference type="InterPro" id="IPR049161">
    <property type="entry name" value="GH59_cat"/>
</dbReference>
<dbReference type="PANTHER" id="PTHR15172">
    <property type="entry name" value="GALACTOCEREBROSIDASE"/>
    <property type="match status" value="1"/>
</dbReference>
<dbReference type="GO" id="GO:0005764">
    <property type="term" value="C:lysosome"/>
    <property type="evidence" value="ECO:0007669"/>
    <property type="project" value="TreeGrafter"/>
</dbReference>
<accession>A0A7U3UXV9</accession>
<evidence type="ECO:0000313" key="9">
    <source>
        <dbReference type="EMBL" id="BBB02271.1"/>
    </source>
</evidence>
<dbReference type="Gene3D" id="2.60.120.560">
    <property type="entry name" value="Exo-inulinase, domain 1"/>
    <property type="match status" value="1"/>
</dbReference>
<feature type="chain" id="PRO_5032831450" description="galactosylceramidase" evidence="6">
    <location>
        <begin position="43"/>
        <end position="690"/>
    </location>
</feature>
<keyword evidence="6" id="KW-0732">Signal</keyword>
<sequence length="690" mass="73292">MIRTGRVPLRAPWWLPHRVAWAVGSVLLACVALLAPPPSAGAATRPAAQQIAVDGNGTGRTFAGVGAISGGGGTSRLLTDYPEPERGQILDYLFKPGYGASLQILKVEIGSDTNSSNGAEQSHMRTPTDVDCDRGYEWWLMEQAQQRNPDIQFYGLEWGAPGWFDGGFWSADNIRYLTTWLGCAKQHGLHVDYLGGWNEKGWDASWYEQLKSTLVRDGYGSVKVVAADNAGWQVATDMKDDPAFDAATDVVGVHYPCTAAHCSSTPDALGLGKPLFASESGWNDYLTGADRLAAEMNHEYVDAGITGFINWPAAYAWYPTVQMQGSGLLEANEPWSGNYRLGPTLWTVAQTAQFTHPGWQYVDSASGYLDGGGTYVTLRSPGRHPSYTTVFETTGASAPQTVSLTPSGPLPNSPLHRWTTTLDSTDPADWFVRGADVRAGAGGAHTATLQPGTVTTLTTVAGGKGPAAAKAPASKPMPLPYREDFDGYRDGASARYVSDMEGAFQVEPCAPGPRSAAGRGGTGKCLQQMITQQPIQWARVPSPLTLVGDATWGDYTVSVEARIAKGSTSTLLGRVSGQLNTVGAGRITAWEGYYLKLSDSGGWSLEVLDPDKTTRVLASGTVHGVTSGGWSRLQLSFSGAEITARINGATLARVDDSTYARGQLGLASDTYTSATQFDDLTATAPHGAAG</sequence>
<proteinExistence type="inferred from homology"/>
<feature type="signal peptide" evidence="6">
    <location>
        <begin position="1"/>
        <end position="42"/>
    </location>
</feature>
<dbReference type="PROSITE" id="PS51257">
    <property type="entry name" value="PROKAR_LIPOPROTEIN"/>
    <property type="match status" value="1"/>
</dbReference>
<dbReference type="Pfam" id="PF02057">
    <property type="entry name" value="Glyco_hydro_59"/>
    <property type="match status" value="1"/>
</dbReference>
<dbReference type="GO" id="GO:0006683">
    <property type="term" value="P:galactosylceramide catabolic process"/>
    <property type="evidence" value="ECO:0007669"/>
    <property type="project" value="InterPro"/>
</dbReference>
<dbReference type="Pfam" id="PF21708">
    <property type="entry name" value="Glyco_hydro_59_C"/>
    <property type="match status" value="1"/>
</dbReference>
<dbReference type="EMBL" id="AP018365">
    <property type="protein sequence ID" value="BBB02271.1"/>
    <property type="molecule type" value="Genomic_DNA"/>
</dbReference>
<dbReference type="InterPro" id="IPR017853">
    <property type="entry name" value="GH"/>
</dbReference>
<dbReference type="InterPro" id="IPR049162">
    <property type="entry name" value="GH59_C"/>
</dbReference>
<evidence type="ECO:0000256" key="1">
    <source>
        <dbReference type="ARBA" id="ARBA00005637"/>
    </source>
</evidence>
<evidence type="ECO:0000256" key="4">
    <source>
        <dbReference type="ARBA" id="ARBA00022963"/>
    </source>
</evidence>
<dbReference type="Proteomes" id="UP000595703">
    <property type="component" value="Chromosome"/>
</dbReference>
<name>A0A7U3UXV9_9ACTN</name>
<dbReference type="EC" id="3.2.1.46" evidence="2"/>
<feature type="domain" description="Glycosyl hydrolase family 59 catalytic" evidence="7">
    <location>
        <begin position="62"/>
        <end position="353"/>
    </location>
</feature>
<keyword evidence="4" id="KW-0442">Lipid degradation</keyword>
<evidence type="ECO:0000256" key="2">
    <source>
        <dbReference type="ARBA" id="ARBA00012657"/>
    </source>
</evidence>
<reference evidence="9 10" key="4">
    <citation type="journal article" date="2020" name="Sci. Rep.">
        <title>beta-carboline chemical signals induce reveromycin production through a LuxR family regulator in Streptomyces sp. SN-593.</title>
        <authorList>
            <person name="Panthee S."/>
            <person name="Kito N."/>
            <person name="Hayashi T."/>
            <person name="Shimizu T."/>
            <person name="Ishikawa J."/>
            <person name="Hamamoto H."/>
            <person name="Osada H."/>
            <person name="Takahashi S."/>
        </authorList>
    </citation>
    <scope>NUCLEOTIDE SEQUENCE [LARGE SCALE GENOMIC DNA]</scope>
    <source>
        <strain evidence="9 10">SN-593</strain>
    </source>
</reference>
<dbReference type="PANTHER" id="PTHR15172:SF1">
    <property type="entry name" value="GALACTOCEREBROSIDASE"/>
    <property type="match status" value="1"/>
</dbReference>
<dbReference type="GO" id="GO:0016020">
    <property type="term" value="C:membrane"/>
    <property type="evidence" value="ECO:0007669"/>
    <property type="project" value="GOC"/>
</dbReference>
<keyword evidence="3" id="KW-0746">Sphingolipid metabolism</keyword>
<reference evidence="9 10" key="1">
    <citation type="journal article" date="2010" name="J. Bacteriol.">
        <title>Biochemical characterization of a novel indole prenyltransferase from Streptomyces sp. SN-593.</title>
        <authorList>
            <person name="Takahashi S."/>
            <person name="Takagi H."/>
            <person name="Toyoda A."/>
            <person name="Uramoto M."/>
            <person name="Nogawa T."/>
            <person name="Ueki M."/>
            <person name="Sakaki Y."/>
            <person name="Osada H."/>
        </authorList>
    </citation>
    <scope>NUCLEOTIDE SEQUENCE [LARGE SCALE GENOMIC DNA]</scope>
    <source>
        <strain evidence="9 10">SN-593</strain>
    </source>
</reference>
<dbReference type="InterPro" id="IPR013785">
    <property type="entry name" value="Aldolase_TIM"/>
</dbReference>